<evidence type="ECO:0000313" key="1">
    <source>
        <dbReference type="EMBL" id="MFC0675713.1"/>
    </source>
</evidence>
<dbReference type="Pfam" id="PF19786">
    <property type="entry name" value="DUF6270"/>
    <property type="match status" value="1"/>
</dbReference>
<sequence>MTNEDVHDEGTVRTFIWGSCVSRDTFGFLPETFRISRYVARQSLISAGTDASFIRPQLTPLRSAFQQRMVLGDLSGDLYRALEADADSLDIVLIDLVDERGGVVDLGGGYATKLSEFWGAGGREASRGAHQIEFGTDEHFSLWSAGARRLVQVLRDRDLVRRTLVLRAPWASSYDTGEDLEMPAWMMRPADADQLYGRYFDHLSALGLRIVELPEELARTSKDHRWGASPFHYQNTAYEHFARAISEAAEAPMHDPLEPPAIGRRDTSPWGSFTELPDIEAIRHADLGSRFFTLRRDGIPIDVEVDDVGASTTLVSFHAALGKSTLQPPVFTGRSISADIGVNRIFVSDPGLLMGEELGLAWYLGTDRLDVTTALAQMIAAFQERMGAEHLAFFGMSGGGFAALNLSHEFPGSLAIPVNPQTRILDYAEVHWDAMARACFGASSVEESRAVLESHPRADLRKIYRDGFSNSVIYVQNAADPHISSHLIPWFDAIGWSGEAMIHFGRWGAGHVPPPAPQLRALLSQVAGASGSWRDLARAWGADLAPTREMVREKTGR</sequence>
<organism evidence="1 2">
    <name type="scientific">Brachybacterium hainanense</name>
    <dbReference type="NCBI Taxonomy" id="1541174"/>
    <lineage>
        <taxon>Bacteria</taxon>
        <taxon>Bacillati</taxon>
        <taxon>Actinomycetota</taxon>
        <taxon>Actinomycetes</taxon>
        <taxon>Micrococcales</taxon>
        <taxon>Dermabacteraceae</taxon>
        <taxon>Brachybacterium</taxon>
    </lineage>
</organism>
<gene>
    <name evidence="1" type="ORF">ACFFF6_17325</name>
</gene>
<dbReference type="SUPFAM" id="SSF53474">
    <property type="entry name" value="alpha/beta-Hydrolases"/>
    <property type="match status" value="1"/>
</dbReference>
<proteinExistence type="predicted"/>
<comment type="caution">
    <text evidence="1">The sequence shown here is derived from an EMBL/GenBank/DDBJ whole genome shotgun (WGS) entry which is preliminary data.</text>
</comment>
<name>A0ABV6RIC6_9MICO</name>
<dbReference type="Proteomes" id="UP001589793">
    <property type="component" value="Unassembled WGS sequence"/>
</dbReference>
<dbReference type="RefSeq" id="WP_376982747.1">
    <property type="nucleotide sequence ID" value="NZ_JBHLSV010000028.1"/>
</dbReference>
<evidence type="ECO:0000313" key="2">
    <source>
        <dbReference type="Proteomes" id="UP001589793"/>
    </source>
</evidence>
<protein>
    <submittedName>
        <fullName evidence="1">DUF6270 domain-containing protein</fullName>
    </submittedName>
</protein>
<dbReference type="InterPro" id="IPR029058">
    <property type="entry name" value="AB_hydrolase_fold"/>
</dbReference>
<dbReference type="InterPro" id="IPR046237">
    <property type="entry name" value="DUF6270"/>
</dbReference>
<keyword evidence="2" id="KW-1185">Reference proteome</keyword>
<dbReference type="EMBL" id="JBHLSV010000028">
    <property type="protein sequence ID" value="MFC0675713.1"/>
    <property type="molecule type" value="Genomic_DNA"/>
</dbReference>
<reference evidence="1 2" key="1">
    <citation type="submission" date="2024-09" db="EMBL/GenBank/DDBJ databases">
        <authorList>
            <person name="Sun Q."/>
            <person name="Mori K."/>
        </authorList>
    </citation>
    <scope>NUCLEOTIDE SEQUENCE [LARGE SCALE GENOMIC DNA]</scope>
    <source>
        <strain evidence="1 2">CICC 10874</strain>
    </source>
</reference>
<accession>A0ABV6RIC6</accession>